<feature type="domain" description="Sushi" evidence="9">
    <location>
        <begin position="62"/>
        <end position="124"/>
    </location>
</feature>
<dbReference type="PANTHER" id="PTHR19325:SF575">
    <property type="entry name" value="LOCOMOTION-RELATED PROTEIN HIKARU GENKI"/>
    <property type="match status" value="1"/>
</dbReference>
<accession>A0A913YNE3</accession>
<dbReference type="GeneID" id="110242867"/>
<name>A0A913YNE3_EXADI</name>
<feature type="signal peptide" evidence="8">
    <location>
        <begin position="1"/>
        <end position="21"/>
    </location>
</feature>
<keyword evidence="2 7" id="KW-0768">Sushi</keyword>
<dbReference type="SMART" id="SM00032">
    <property type="entry name" value="CCP"/>
    <property type="match status" value="12"/>
</dbReference>
<dbReference type="EnsemblMetazoa" id="XM_028660216.1">
    <property type="protein sequence ID" value="XP_028516017.1"/>
    <property type="gene ID" value="LOC110242867"/>
</dbReference>
<evidence type="ECO:0000259" key="9">
    <source>
        <dbReference type="PROSITE" id="PS50923"/>
    </source>
</evidence>
<feature type="domain" description="Sushi" evidence="9">
    <location>
        <begin position="538"/>
        <end position="595"/>
    </location>
</feature>
<dbReference type="PROSITE" id="PS50923">
    <property type="entry name" value="SUSHI"/>
    <property type="match status" value="10"/>
</dbReference>
<evidence type="ECO:0000256" key="2">
    <source>
        <dbReference type="ARBA" id="ARBA00022659"/>
    </source>
</evidence>
<feature type="disulfide bond" evidence="7">
    <location>
        <begin position="566"/>
        <end position="593"/>
    </location>
</feature>
<evidence type="ECO:0000256" key="6">
    <source>
        <dbReference type="ARBA" id="ARBA00023180"/>
    </source>
</evidence>
<dbReference type="GO" id="GO:0030414">
    <property type="term" value="F:peptidase inhibitor activity"/>
    <property type="evidence" value="ECO:0007669"/>
    <property type="project" value="InterPro"/>
</dbReference>
<evidence type="ECO:0000313" key="11">
    <source>
        <dbReference type="EnsemblMetazoa" id="XP_028516017.1"/>
    </source>
</evidence>
<evidence type="ECO:0000256" key="7">
    <source>
        <dbReference type="PROSITE-ProRule" id="PRU00302"/>
    </source>
</evidence>
<evidence type="ECO:0000256" key="1">
    <source>
        <dbReference type="ARBA" id="ARBA00004370"/>
    </source>
</evidence>
<dbReference type="AlphaFoldDB" id="A0A913YNE3"/>
<comment type="caution">
    <text evidence="7">Lacks conserved residue(s) required for the propagation of feature annotation.</text>
</comment>
<dbReference type="Pfam" id="PF00084">
    <property type="entry name" value="Sushi"/>
    <property type="match status" value="12"/>
</dbReference>
<dbReference type="InterPro" id="IPR008197">
    <property type="entry name" value="WAP_dom"/>
</dbReference>
<dbReference type="OMA" id="EPSCEKV"/>
<proteinExistence type="predicted"/>
<feature type="disulfide bond" evidence="7">
    <location>
        <begin position="188"/>
        <end position="231"/>
    </location>
</feature>
<organism evidence="11 12">
    <name type="scientific">Exaiptasia diaphana</name>
    <name type="common">Tropical sea anemone</name>
    <name type="synonym">Aiptasia pulchella</name>
    <dbReference type="NCBI Taxonomy" id="2652724"/>
    <lineage>
        <taxon>Eukaryota</taxon>
        <taxon>Metazoa</taxon>
        <taxon>Cnidaria</taxon>
        <taxon>Anthozoa</taxon>
        <taxon>Hexacorallia</taxon>
        <taxon>Actiniaria</taxon>
        <taxon>Aiptasiidae</taxon>
        <taxon>Exaiptasia</taxon>
    </lineage>
</organism>
<dbReference type="PANTHER" id="PTHR19325">
    <property type="entry name" value="COMPLEMENT COMPONENT-RELATED SUSHI DOMAIN-CONTAINING"/>
    <property type="match status" value="1"/>
</dbReference>
<keyword evidence="8" id="KW-0732">Signal</keyword>
<feature type="disulfide bond" evidence="7">
    <location>
        <begin position="395"/>
        <end position="422"/>
    </location>
</feature>
<evidence type="ECO:0000256" key="8">
    <source>
        <dbReference type="SAM" id="SignalP"/>
    </source>
</evidence>
<keyword evidence="3" id="KW-0677">Repeat</keyword>
<dbReference type="OrthoDB" id="5981401at2759"/>
<feature type="disulfide bond" evidence="7">
    <location>
        <begin position="217"/>
        <end position="244"/>
    </location>
</feature>
<feature type="domain" description="WAP" evidence="10">
    <location>
        <begin position="19"/>
        <end position="68"/>
    </location>
</feature>
<dbReference type="SUPFAM" id="SSF57535">
    <property type="entry name" value="Complement control module/SCR domain"/>
    <property type="match status" value="12"/>
</dbReference>
<dbReference type="RefSeq" id="XP_028516017.1">
    <property type="nucleotide sequence ID" value="XM_028660216.1"/>
</dbReference>
<feature type="domain" description="Sushi" evidence="9">
    <location>
        <begin position="365"/>
        <end position="424"/>
    </location>
</feature>
<feature type="domain" description="Sushi" evidence="9">
    <location>
        <begin position="711"/>
        <end position="769"/>
    </location>
</feature>
<feature type="domain" description="Sushi" evidence="9">
    <location>
        <begin position="305"/>
        <end position="364"/>
    </location>
</feature>
<dbReference type="Gene3D" id="2.10.70.10">
    <property type="entry name" value="Complement Module, domain 1"/>
    <property type="match status" value="12"/>
</dbReference>
<evidence type="ECO:0000256" key="4">
    <source>
        <dbReference type="ARBA" id="ARBA00023136"/>
    </source>
</evidence>
<feature type="domain" description="Sushi" evidence="9">
    <location>
        <begin position="126"/>
        <end position="185"/>
    </location>
</feature>
<protein>
    <submittedName>
        <fullName evidence="11">Uncharacterized protein</fullName>
    </submittedName>
</protein>
<dbReference type="FunFam" id="2.10.70.10:FF:000011">
    <property type="entry name" value="CUB and sushi domain-containing protein 3 isoform A"/>
    <property type="match status" value="1"/>
</dbReference>
<dbReference type="InterPro" id="IPR035976">
    <property type="entry name" value="Sushi/SCR/CCP_sf"/>
</dbReference>
<feature type="disulfide bond" evidence="7">
    <location>
        <begin position="97"/>
        <end position="124"/>
    </location>
</feature>
<dbReference type="GO" id="GO:0016020">
    <property type="term" value="C:membrane"/>
    <property type="evidence" value="ECO:0007669"/>
    <property type="project" value="UniProtKB-SubCell"/>
</dbReference>
<dbReference type="PROSITE" id="PS51390">
    <property type="entry name" value="WAP"/>
    <property type="match status" value="1"/>
</dbReference>
<dbReference type="KEGG" id="epa:110242867"/>
<evidence type="ECO:0000259" key="10">
    <source>
        <dbReference type="PROSITE" id="PS51390"/>
    </source>
</evidence>
<dbReference type="InterPro" id="IPR050350">
    <property type="entry name" value="Compl-Cell_Adhes-Reg"/>
</dbReference>
<feature type="domain" description="Sushi" evidence="9">
    <location>
        <begin position="186"/>
        <end position="246"/>
    </location>
</feature>
<feature type="disulfide bond" evidence="7">
    <location>
        <begin position="275"/>
        <end position="302"/>
    </location>
</feature>
<dbReference type="Proteomes" id="UP000887567">
    <property type="component" value="Unplaced"/>
</dbReference>
<evidence type="ECO:0000256" key="3">
    <source>
        <dbReference type="ARBA" id="ARBA00022737"/>
    </source>
</evidence>
<dbReference type="InterPro" id="IPR000436">
    <property type="entry name" value="Sushi_SCR_CCP_dom"/>
</dbReference>
<feature type="domain" description="Sushi" evidence="9">
    <location>
        <begin position="427"/>
        <end position="480"/>
    </location>
</feature>
<feature type="domain" description="Sushi" evidence="9">
    <location>
        <begin position="247"/>
        <end position="304"/>
    </location>
</feature>
<dbReference type="GO" id="GO:0005576">
    <property type="term" value="C:extracellular region"/>
    <property type="evidence" value="ECO:0007669"/>
    <property type="project" value="InterPro"/>
</dbReference>
<keyword evidence="12" id="KW-1185">Reference proteome</keyword>
<feature type="domain" description="Sushi" evidence="9">
    <location>
        <begin position="604"/>
        <end position="655"/>
    </location>
</feature>
<sequence>MKISAICVLWALLVFLMQGKAQQQCKRTNTKPYRYCIGDKVCSKDKDCKKNEKCLCDGDCGMSCIKNDLKCRALRKPKNAKVLTTGFGFQDTVTYACKNGYTMRGTKKRTCRGIGTWDGKKTRCPRLCKDPGDIKFGNKQEDRRYYKVGSKITYWCFPNYEQEGNNKLICTKAGTWSSPPPKCNLPTCLKPTTPANARTRKGLKERYRFNEIIVYDCEYGHFTTGYRVRRCTVGGKWSELKLRCIAKSCGDPGTPKNGRRNGYLFTFKKKVHYECDRGYILIGPQFRQCQSNQKWSDDTPTCEPVDCGRLPTPQHGEKIGETKSTYLGEVSFRCNKKGYQLKGSSRRVCQENGKWDGTLTKCEPVECPDPGKLDYGGRNPDLDKYVYESKIEFSCKTNHTLKGDKHIICQHDKTWTGTKPTCLRPCSDPGIPRGGYRLHHSFLHADKVSFACKSGWKMDGEKNIECNNGNWDNKAPTCLEGCTKPRHSPNGYVSPANGFYYNGDRVSMYCDWNYKLIGDTSARCRNGKWSNKPPSCKRKCYNPGSPYNGWRNGYEFFEGKRVTFECNRGYDLVGLKTLECLDTGKWSGDVPTCKRVCAYSQPSSSKTTPIIADGVSVRHGTSIQFVCINDYTLVGQQTAVCNDGRWNPSIPVCKAPCQGPGPIANGVLFGNTFTHRSSVRYVCIKGYSLDNPAPLICNDGRWNRPVPSCKKKCDDPGTPRNAIRTTYSNNLKHGSQVLYTCNGNTELVGSRRIVCNDGKWSSPHPKCLGR</sequence>
<dbReference type="CDD" id="cd00033">
    <property type="entry name" value="CCP"/>
    <property type="match status" value="12"/>
</dbReference>
<evidence type="ECO:0000313" key="12">
    <source>
        <dbReference type="Proteomes" id="UP000887567"/>
    </source>
</evidence>
<reference evidence="11" key="1">
    <citation type="submission" date="2022-11" db="UniProtKB">
        <authorList>
            <consortium name="EnsemblMetazoa"/>
        </authorList>
    </citation>
    <scope>IDENTIFICATION</scope>
</reference>
<keyword evidence="5 7" id="KW-1015">Disulfide bond</keyword>
<feature type="chain" id="PRO_5038070270" evidence="8">
    <location>
        <begin position="22"/>
        <end position="770"/>
    </location>
</feature>
<comment type="subcellular location">
    <subcellularLocation>
        <location evidence="1">Membrane</location>
    </subcellularLocation>
</comment>
<feature type="disulfide bond" evidence="7">
    <location>
        <begin position="156"/>
        <end position="183"/>
    </location>
</feature>
<evidence type="ECO:0000256" key="5">
    <source>
        <dbReference type="ARBA" id="ARBA00023157"/>
    </source>
</evidence>
<keyword evidence="4" id="KW-0472">Membrane</keyword>
<keyword evidence="6" id="KW-0325">Glycoprotein</keyword>